<reference evidence="3 4" key="1">
    <citation type="submission" date="2014-03" db="EMBL/GenBank/DDBJ databases">
        <title>Genomics of Bifidobacteria.</title>
        <authorList>
            <person name="Ventura M."/>
            <person name="Milani C."/>
            <person name="Lugli G.A."/>
        </authorList>
    </citation>
    <scope>NUCLEOTIDE SEQUENCE [LARGE SCALE GENOMIC DNA]</scope>
    <source>
        <strain evidence="3 4">LMG 21814</strain>
    </source>
</reference>
<dbReference type="SUPFAM" id="SSF52540">
    <property type="entry name" value="P-loop containing nucleoside triphosphate hydrolases"/>
    <property type="match status" value="1"/>
</dbReference>
<organism evidence="3 4">
    <name type="scientific">Bifidobacterium longum subsp. suis</name>
    <dbReference type="NCBI Taxonomy" id="1695"/>
    <lineage>
        <taxon>Bacteria</taxon>
        <taxon>Bacillati</taxon>
        <taxon>Actinomycetota</taxon>
        <taxon>Actinomycetes</taxon>
        <taxon>Bifidobacteriales</taxon>
        <taxon>Bifidobacteriaceae</taxon>
        <taxon>Bifidobacterium</taxon>
    </lineage>
</organism>
<dbReference type="Proteomes" id="UP000029024">
    <property type="component" value="Unassembled WGS sequence"/>
</dbReference>
<dbReference type="Pfam" id="PF13476">
    <property type="entry name" value="AAA_23"/>
    <property type="match status" value="1"/>
</dbReference>
<keyword evidence="3" id="KW-0067">ATP-binding</keyword>
<dbReference type="InterPro" id="IPR027417">
    <property type="entry name" value="P-loop_NTPase"/>
</dbReference>
<dbReference type="AlphaFoldDB" id="A0A087B5G3"/>
<feature type="region of interest" description="Disordered" evidence="1">
    <location>
        <begin position="213"/>
        <end position="237"/>
    </location>
</feature>
<dbReference type="GO" id="GO:0005524">
    <property type="term" value="F:ATP binding"/>
    <property type="evidence" value="ECO:0007669"/>
    <property type="project" value="UniProtKB-KW"/>
</dbReference>
<dbReference type="EMBL" id="JGZA01000031">
    <property type="protein sequence ID" value="KFI66263.1"/>
    <property type="molecule type" value="Genomic_DNA"/>
</dbReference>
<protein>
    <submittedName>
        <fullName evidence="3">Putative ATP-binding protein involved in virulence</fullName>
    </submittedName>
</protein>
<keyword evidence="3" id="KW-0547">Nucleotide-binding</keyword>
<accession>A0A087B5G3</accession>
<gene>
    <name evidence="3" type="ORF">BLSS_1098</name>
</gene>
<dbReference type="GO" id="GO:0006302">
    <property type="term" value="P:double-strand break repair"/>
    <property type="evidence" value="ECO:0007669"/>
    <property type="project" value="InterPro"/>
</dbReference>
<proteinExistence type="predicted"/>
<evidence type="ECO:0000313" key="3">
    <source>
        <dbReference type="EMBL" id="KFI66263.1"/>
    </source>
</evidence>
<evidence type="ECO:0000259" key="2">
    <source>
        <dbReference type="Pfam" id="PF13476"/>
    </source>
</evidence>
<comment type="caution">
    <text evidence="3">The sequence shown here is derived from an EMBL/GenBank/DDBJ whole genome shotgun (WGS) entry which is preliminary data.</text>
</comment>
<feature type="domain" description="Rad50/SbcC-type AAA" evidence="2">
    <location>
        <begin position="20"/>
        <end position="199"/>
    </location>
</feature>
<evidence type="ECO:0000256" key="1">
    <source>
        <dbReference type="SAM" id="MobiDB-lite"/>
    </source>
</evidence>
<sequence length="237" mass="26152">MSAPAEDDRIMRPDVMCLRQLSLHNYRMFSDLSITFPDMSDDRADGDCEGAAEVEGDRGADGRGNWVTVIVGENGSGKTSILDAAIIALGTYLVKIPDIDKPTFNRTDARLARIEMHNTSTVDYQQKFPVSVSAHGDVMGNSPSWARSLKSANGRTTIGDAPEMVRISDFYQRQVREGKMIHLPLIASYGTDRLWPRDRSKWATHSTAYLHTQDRRAHDGAVPTVPDSGPRRHGPAG</sequence>
<dbReference type="GO" id="GO:0016887">
    <property type="term" value="F:ATP hydrolysis activity"/>
    <property type="evidence" value="ECO:0007669"/>
    <property type="project" value="InterPro"/>
</dbReference>
<evidence type="ECO:0000313" key="4">
    <source>
        <dbReference type="Proteomes" id="UP000029024"/>
    </source>
</evidence>
<dbReference type="InterPro" id="IPR038729">
    <property type="entry name" value="Rad50/SbcC_AAA"/>
</dbReference>
<name>A0A087B5G3_BIFLN</name>
<dbReference type="Gene3D" id="3.40.50.300">
    <property type="entry name" value="P-loop containing nucleotide triphosphate hydrolases"/>
    <property type="match status" value="1"/>
</dbReference>